<evidence type="ECO:0000313" key="3">
    <source>
        <dbReference type="EMBL" id="CDO76566.1"/>
    </source>
</evidence>
<feature type="region of interest" description="Disordered" evidence="1">
    <location>
        <begin position="267"/>
        <end position="314"/>
    </location>
</feature>
<feature type="region of interest" description="Disordered" evidence="1">
    <location>
        <begin position="168"/>
        <end position="203"/>
    </location>
</feature>
<organism evidence="3 4">
    <name type="scientific">Pycnoporus cinnabarinus</name>
    <name type="common">Cinnabar-red polypore</name>
    <name type="synonym">Trametes cinnabarina</name>
    <dbReference type="NCBI Taxonomy" id="5643"/>
    <lineage>
        <taxon>Eukaryota</taxon>
        <taxon>Fungi</taxon>
        <taxon>Dikarya</taxon>
        <taxon>Basidiomycota</taxon>
        <taxon>Agaricomycotina</taxon>
        <taxon>Agaricomycetes</taxon>
        <taxon>Polyporales</taxon>
        <taxon>Polyporaceae</taxon>
        <taxon>Trametes</taxon>
    </lineage>
</organism>
<name>A0A060SQW4_PYCCI</name>
<proteinExistence type="predicted"/>
<feature type="domain" description="SAP" evidence="2">
    <location>
        <begin position="46"/>
        <end position="80"/>
    </location>
</feature>
<feature type="compositionally biased region" description="Low complexity" evidence="1">
    <location>
        <begin position="271"/>
        <end position="290"/>
    </location>
</feature>
<dbReference type="HOGENOM" id="CLU_027892_0_0_1"/>
<evidence type="ECO:0000256" key="1">
    <source>
        <dbReference type="SAM" id="MobiDB-lite"/>
    </source>
</evidence>
<evidence type="ECO:0000259" key="2">
    <source>
        <dbReference type="PROSITE" id="PS50800"/>
    </source>
</evidence>
<dbReference type="AlphaFoldDB" id="A0A060SQW4"/>
<dbReference type="PROSITE" id="PS50800">
    <property type="entry name" value="SAP"/>
    <property type="match status" value="1"/>
</dbReference>
<dbReference type="SUPFAM" id="SSF68906">
    <property type="entry name" value="SAP domain"/>
    <property type="match status" value="1"/>
</dbReference>
<dbReference type="Gene3D" id="1.10.720.30">
    <property type="entry name" value="SAP domain"/>
    <property type="match status" value="1"/>
</dbReference>
<dbReference type="OMA" id="REAMIHR"/>
<accession>A0A060SQW4</accession>
<dbReference type="Proteomes" id="UP000029665">
    <property type="component" value="Unassembled WGS sequence"/>
</dbReference>
<dbReference type="OrthoDB" id="3251176at2759"/>
<gene>
    <name evidence="3" type="ORF">BN946_scf184831.g2</name>
</gene>
<dbReference type="InterPro" id="IPR036361">
    <property type="entry name" value="SAP_dom_sf"/>
</dbReference>
<feature type="compositionally biased region" description="Pro residues" evidence="1">
    <location>
        <begin position="294"/>
        <end position="304"/>
    </location>
</feature>
<comment type="caution">
    <text evidence="3">The sequence shown here is derived from an EMBL/GenBank/DDBJ whole genome shotgun (WGS) entry which is preliminary data.</text>
</comment>
<sequence length="573" mass="63281">MSPTNITGASPGAPSIDNPEVLVLPDPGQTLNQAERNVKVIEIKITKKLNVKNLKDLMKAYGLPVSGKREILLERLRTYAADPEQWTEQFLPARGRERGDISERRAGNSHAARRIITQFGNKELQSEYAPKRTAAGGKITRTIQPLTEPMKAANNAWVRKVLGGIVSKPHSETPAKSMPDQAGAGPSANVEGTMPSDGGPLTNQSGVIAPVADRISGGTAEELQSRATTGVRRLERRVVDLNRGVLVELEDIKSQLSCIHASMSVMGGSHRTTPVQTVTSSSPRTSHSFSIDAPYPPPGPPPSSTTPSIVPRLPLASTSNSVHSYVSLSETTESQSRALTTAAFDGTHMDDSEQHPHPMPSVSDAACSGIPADRLMVFELDGERIWFDKAAVPDPPHVSFAEDISRLFREWHQSEILVVGGRGIPVKHWALFYKKRTHIKRHVWDVIRAKWNKWKSIVEERERFISEEAFWATYSDACSNRFNQQSILAMLQANRGRDNARDAADALKFFRNDLTRPEAHDYFIYRKRNVVQVCEKPEAIARKWRELLADHPEVAAAWASMQANEPSGVTTRA</sequence>
<dbReference type="InterPro" id="IPR003034">
    <property type="entry name" value="SAP_dom"/>
</dbReference>
<reference evidence="3" key="1">
    <citation type="submission" date="2014-01" db="EMBL/GenBank/DDBJ databases">
        <title>The genome of the white-rot fungus Pycnoporus cinnabarinus: a basidiomycete model with a versatile arsenal for lignocellulosic biomass breakdown.</title>
        <authorList>
            <person name="Levasseur A."/>
            <person name="Lomascolo A."/>
            <person name="Ruiz-Duenas F.J."/>
            <person name="Uzan E."/>
            <person name="Piumi F."/>
            <person name="Kues U."/>
            <person name="Ram A.F.J."/>
            <person name="Murat C."/>
            <person name="Haon M."/>
            <person name="Benoit I."/>
            <person name="Arfi Y."/>
            <person name="Chevret D."/>
            <person name="Drula E."/>
            <person name="Kwon M.J."/>
            <person name="Gouret P."/>
            <person name="Lesage-Meessen L."/>
            <person name="Lombard V."/>
            <person name="Mariette J."/>
            <person name="Noirot C."/>
            <person name="Park J."/>
            <person name="Patyshakuliyeva A."/>
            <person name="Wieneger R.A.B."/>
            <person name="Wosten H.A.B."/>
            <person name="Martin F."/>
            <person name="Coutinho P.M."/>
            <person name="de Vries R."/>
            <person name="Martinez A.T."/>
            <person name="Klopp C."/>
            <person name="Pontarotti P."/>
            <person name="Henrissat B."/>
            <person name="Record E."/>
        </authorList>
    </citation>
    <scope>NUCLEOTIDE SEQUENCE [LARGE SCALE GENOMIC DNA]</scope>
    <source>
        <strain evidence="3">BRFM137</strain>
    </source>
</reference>
<dbReference type="Pfam" id="PF02037">
    <property type="entry name" value="SAP"/>
    <property type="match status" value="1"/>
</dbReference>
<evidence type="ECO:0000313" key="4">
    <source>
        <dbReference type="Proteomes" id="UP000029665"/>
    </source>
</evidence>
<keyword evidence="4" id="KW-1185">Reference proteome</keyword>
<protein>
    <recommendedName>
        <fullName evidence="2">SAP domain-containing protein</fullName>
    </recommendedName>
</protein>
<dbReference type="EMBL" id="CCBP010000389">
    <property type="protein sequence ID" value="CDO76566.1"/>
    <property type="molecule type" value="Genomic_DNA"/>
</dbReference>